<dbReference type="GO" id="GO:0055085">
    <property type="term" value="P:transmembrane transport"/>
    <property type="evidence" value="ECO:0007669"/>
    <property type="project" value="InterPro"/>
</dbReference>
<name>A0A0Q0UMD6_9CORY</name>
<feature type="domain" description="Amino acid permease/ SLC12A" evidence="9">
    <location>
        <begin position="17"/>
        <end position="398"/>
    </location>
</feature>
<evidence type="ECO:0000256" key="5">
    <source>
        <dbReference type="ARBA" id="ARBA00022970"/>
    </source>
</evidence>
<evidence type="ECO:0000256" key="1">
    <source>
        <dbReference type="ARBA" id="ARBA00004141"/>
    </source>
</evidence>
<feature type="transmembrane region" description="Helical" evidence="8">
    <location>
        <begin position="185"/>
        <end position="205"/>
    </location>
</feature>
<protein>
    <submittedName>
        <fullName evidence="10">Amino-acid permease RocE</fullName>
    </submittedName>
</protein>
<dbReference type="PATRIC" id="fig|1544413.3.peg.637"/>
<feature type="transmembrane region" description="Helical" evidence="8">
    <location>
        <begin position="102"/>
        <end position="121"/>
    </location>
</feature>
<dbReference type="Gene3D" id="1.20.1740.10">
    <property type="entry name" value="Amino acid/polyamine transporter I"/>
    <property type="match status" value="1"/>
</dbReference>
<organism evidence="10 11">
    <name type="scientific">Corynebacterium lowii</name>
    <dbReference type="NCBI Taxonomy" id="1544413"/>
    <lineage>
        <taxon>Bacteria</taxon>
        <taxon>Bacillati</taxon>
        <taxon>Actinomycetota</taxon>
        <taxon>Actinomycetes</taxon>
        <taxon>Mycobacteriales</taxon>
        <taxon>Corynebacteriaceae</taxon>
        <taxon>Corynebacterium</taxon>
    </lineage>
</organism>
<comment type="caution">
    <text evidence="10">The sequence shown here is derived from an EMBL/GenBank/DDBJ whole genome shotgun (WGS) entry which is preliminary data.</text>
</comment>
<evidence type="ECO:0000256" key="7">
    <source>
        <dbReference type="ARBA" id="ARBA00023136"/>
    </source>
</evidence>
<feature type="transmembrane region" description="Helical" evidence="8">
    <location>
        <begin position="354"/>
        <end position="374"/>
    </location>
</feature>
<keyword evidence="5" id="KW-0029">Amino-acid transport</keyword>
<feature type="transmembrane region" description="Helical" evidence="8">
    <location>
        <begin position="236"/>
        <end position="261"/>
    </location>
</feature>
<keyword evidence="11" id="KW-1185">Reference proteome</keyword>
<dbReference type="PANTHER" id="PTHR43495:SF5">
    <property type="entry name" value="GAMMA-AMINOBUTYRIC ACID PERMEASE"/>
    <property type="match status" value="1"/>
</dbReference>
<reference evidence="10 11" key="1">
    <citation type="submission" date="2015-10" db="EMBL/GenBank/DDBJ databases">
        <title>Corynebacteirum lowii and Corynebacterium oculi species nova, derived from human clinical disease and and emended description of Corynebacterium mastiditis.</title>
        <authorList>
            <person name="Bernard K."/>
            <person name="Pacheco A.L."/>
            <person name="Mcdougall C."/>
            <person name="Burtx T."/>
            <person name="Weibe D."/>
            <person name="Tyler S."/>
            <person name="Olson A.B."/>
            <person name="Cnockaert M."/>
            <person name="Eguchi H."/>
            <person name="Kuwahara T."/>
            <person name="Nakayama-Imaohji H."/>
            <person name="Boudewijins M."/>
            <person name="Van Hoecke F."/>
            <person name="Bernier A.-M."/>
            <person name="Vandamme P."/>
        </authorList>
    </citation>
    <scope>NUCLEOTIDE SEQUENCE [LARGE SCALE GENOMIC DNA]</scope>
    <source>
        <strain evidence="10 11">NML 130206</strain>
    </source>
</reference>
<feature type="transmembrane region" description="Helical" evidence="8">
    <location>
        <begin position="68"/>
        <end position="90"/>
    </location>
</feature>
<comment type="similarity">
    <text evidence="2">Belongs to the amino acid-polyamine-organocation (APC) superfamily. Amino acid transporter (AAT) (TC 2.A.3.1) family.</text>
</comment>
<evidence type="ECO:0000256" key="8">
    <source>
        <dbReference type="SAM" id="Phobius"/>
    </source>
</evidence>
<comment type="subcellular location">
    <subcellularLocation>
        <location evidence="1">Membrane</location>
        <topology evidence="1">Multi-pass membrane protein</topology>
    </subcellularLocation>
</comment>
<dbReference type="GO" id="GO:0016020">
    <property type="term" value="C:membrane"/>
    <property type="evidence" value="ECO:0007669"/>
    <property type="project" value="UniProtKB-SubCell"/>
</dbReference>
<dbReference type="AlphaFoldDB" id="A0A0Q0UMD6"/>
<keyword evidence="4 8" id="KW-0812">Transmembrane</keyword>
<keyword evidence="6 8" id="KW-1133">Transmembrane helix</keyword>
<keyword evidence="3" id="KW-0813">Transport</keyword>
<feature type="transmembrane region" description="Helical" evidence="8">
    <location>
        <begin position="28"/>
        <end position="48"/>
    </location>
</feature>
<gene>
    <name evidence="10" type="primary">rocE</name>
    <name evidence="10" type="ORF">Clow_00633</name>
</gene>
<evidence type="ECO:0000256" key="4">
    <source>
        <dbReference type="ARBA" id="ARBA00022692"/>
    </source>
</evidence>
<evidence type="ECO:0000256" key="6">
    <source>
        <dbReference type="ARBA" id="ARBA00022989"/>
    </source>
</evidence>
<evidence type="ECO:0000259" key="9">
    <source>
        <dbReference type="Pfam" id="PF00324"/>
    </source>
</evidence>
<feature type="transmembrane region" description="Helical" evidence="8">
    <location>
        <begin position="308"/>
        <end position="333"/>
    </location>
</feature>
<evidence type="ECO:0000313" key="11">
    <source>
        <dbReference type="Proteomes" id="UP000050488"/>
    </source>
</evidence>
<dbReference type="InterPro" id="IPR004841">
    <property type="entry name" value="AA-permease/SLC12A_dom"/>
</dbReference>
<keyword evidence="7 8" id="KW-0472">Membrane</keyword>
<dbReference type="STRING" id="1544413.Clow_00633"/>
<dbReference type="GO" id="GO:0006865">
    <property type="term" value="P:amino acid transport"/>
    <property type="evidence" value="ECO:0007669"/>
    <property type="project" value="UniProtKB-KW"/>
</dbReference>
<dbReference type="PANTHER" id="PTHR43495">
    <property type="entry name" value="GABA PERMEASE"/>
    <property type="match status" value="1"/>
</dbReference>
<accession>A0A0Q0UMD6</accession>
<feature type="transmembrane region" description="Helical" evidence="8">
    <location>
        <begin position="141"/>
        <end position="164"/>
    </location>
</feature>
<feature type="transmembrane region" description="Helical" evidence="8">
    <location>
        <begin position="380"/>
        <end position="399"/>
    </location>
</feature>
<dbReference type="FunFam" id="1.20.1740.10:FF:000001">
    <property type="entry name" value="Amino acid permease"/>
    <property type="match status" value="1"/>
</dbReference>
<sequence>MDGHGKPGGIGRGLPRFRGFATYAHKTIGPAAGFVTAWLYWLCWVAALASEFTASALIMGRWFPGVDTWVWCLLFAAALFGLNAYSVRWFGEAESWFSTVKVATIVVFIVLGAALILGWRAPDSGAPLLGNFLTPEGLFPTGLSGVALTTLAVFYAFSGTELIAITAGETAEPQRTIPRALRATLLRLLLFFVGAIFVVAALLPYSPNGEAAEETVENSPFVMVFEQAGIPYAADLMAIVVIIALLSAGNSGLYACSRLLYSLAHKGQLPAAFGRTTAKGVPLLAVAVSLAGGLFSLFNSVLSPGGVYLALVSIAGFAVVAVWIIIVVAHLSYRRAYLAAGGSLADLPYRAPGYPWVPYLTLAACLVSLVAVAFDPNQVAALLFGVPFVVLCLAIYYLVVAPAGRSPQGLPGNSRREGPRGRR</sequence>
<evidence type="ECO:0000256" key="2">
    <source>
        <dbReference type="ARBA" id="ARBA00008583"/>
    </source>
</evidence>
<dbReference type="EMBL" id="LKEV01000001">
    <property type="protein sequence ID" value="KQB87574.1"/>
    <property type="molecule type" value="Genomic_DNA"/>
</dbReference>
<feature type="transmembrane region" description="Helical" evidence="8">
    <location>
        <begin position="281"/>
        <end position="302"/>
    </location>
</feature>
<dbReference type="Proteomes" id="UP000050488">
    <property type="component" value="Unassembled WGS sequence"/>
</dbReference>
<proteinExistence type="inferred from homology"/>
<evidence type="ECO:0000256" key="3">
    <source>
        <dbReference type="ARBA" id="ARBA00022448"/>
    </source>
</evidence>
<evidence type="ECO:0000313" key="10">
    <source>
        <dbReference type="EMBL" id="KQB87574.1"/>
    </source>
</evidence>
<dbReference type="Pfam" id="PF00324">
    <property type="entry name" value="AA_permease"/>
    <property type="match status" value="1"/>
</dbReference>
<dbReference type="PIRSF" id="PIRSF006060">
    <property type="entry name" value="AA_transporter"/>
    <property type="match status" value="1"/>
</dbReference>